<organism evidence="1 2">
    <name type="scientific">Exophiala oligosperma</name>
    <dbReference type="NCBI Taxonomy" id="215243"/>
    <lineage>
        <taxon>Eukaryota</taxon>
        <taxon>Fungi</taxon>
        <taxon>Dikarya</taxon>
        <taxon>Ascomycota</taxon>
        <taxon>Pezizomycotina</taxon>
        <taxon>Eurotiomycetes</taxon>
        <taxon>Chaetothyriomycetidae</taxon>
        <taxon>Chaetothyriales</taxon>
        <taxon>Herpotrichiellaceae</taxon>
        <taxon>Exophiala</taxon>
    </lineage>
</organism>
<dbReference type="VEuPathDB" id="FungiDB:PV06_08326"/>
<dbReference type="EMBL" id="KN847339">
    <property type="protein sequence ID" value="KIW39737.1"/>
    <property type="molecule type" value="Genomic_DNA"/>
</dbReference>
<dbReference type="HOGENOM" id="CLU_2497913_0_0_1"/>
<gene>
    <name evidence="1" type="ORF">PV06_08326</name>
</gene>
<protein>
    <submittedName>
        <fullName evidence="1">Uncharacterized protein</fullName>
    </submittedName>
</protein>
<evidence type="ECO:0000313" key="2">
    <source>
        <dbReference type="Proteomes" id="UP000053342"/>
    </source>
</evidence>
<keyword evidence="2" id="KW-1185">Reference proteome</keyword>
<dbReference type="AlphaFoldDB" id="A0A0D2BQD1"/>
<accession>A0A0D2BQD1</accession>
<dbReference type="Proteomes" id="UP000053342">
    <property type="component" value="Unassembled WGS sequence"/>
</dbReference>
<evidence type="ECO:0000313" key="1">
    <source>
        <dbReference type="EMBL" id="KIW39737.1"/>
    </source>
</evidence>
<dbReference type="GeneID" id="27360400"/>
<reference evidence="1 2" key="1">
    <citation type="submission" date="2015-01" db="EMBL/GenBank/DDBJ databases">
        <title>The Genome Sequence of Exophiala oligosperma CBS72588.</title>
        <authorList>
            <consortium name="The Broad Institute Genomics Platform"/>
            <person name="Cuomo C."/>
            <person name="de Hoog S."/>
            <person name="Gorbushina A."/>
            <person name="Stielow B."/>
            <person name="Teixiera M."/>
            <person name="Abouelleil A."/>
            <person name="Chapman S.B."/>
            <person name="Priest M."/>
            <person name="Young S.K."/>
            <person name="Wortman J."/>
            <person name="Nusbaum C."/>
            <person name="Birren B."/>
        </authorList>
    </citation>
    <scope>NUCLEOTIDE SEQUENCE [LARGE SCALE GENOMIC DNA]</scope>
    <source>
        <strain evidence="1 2">CBS 72588</strain>
    </source>
</reference>
<dbReference type="RefSeq" id="XP_016259953.1">
    <property type="nucleotide sequence ID" value="XM_016409645.1"/>
</dbReference>
<proteinExistence type="predicted"/>
<name>A0A0D2BQD1_9EURO</name>
<sequence>MSVMGSNVPDDVQTTSTTNTITICDLFDQAPTLLVVIKGVNTCLTNKALPETNPCLNVNRIKLRAVSTMNIINNNPYLADMKLTTS</sequence>